<keyword evidence="1" id="KW-1133">Transmembrane helix</keyword>
<dbReference type="AlphaFoldDB" id="A0A2P6MX89"/>
<dbReference type="Proteomes" id="UP000241769">
    <property type="component" value="Unassembled WGS sequence"/>
</dbReference>
<accession>A0A2P6MX89</accession>
<dbReference type="InParanoid" id="A0A2P6MX89"/>
<evidence type="ECO:0000313" key="3">
    <source>
        <dbReference type="Proteomes" id="UP000241769"/>
    </source>
</evidence>
<keyword evidence="1" id="KW-0812">Transmembrane</keyword>
<dbReference type="EMBL" id="MDYQ01000335">
    <property type="protein sequence ID" value="PRP76325.1"/>
    <property type="molecule type" value="Genomic_DNA"/>
</dbReference>
<feature type="transmembrane region" description="Helical" evidence="1">
    <location>
        <begin position="424"/>
        <end position="445"/>
    </location>
</feature>
<reference evidence="2 3" key="1">
    <citation type="journal article" date="2018" name="Genome Biol. Evol.">
        <title>Multiple Roots of Fruiting Body Formation in Amoebozoa.</title>
        <authorList>
            <person name="Hillmann F."/>
            <person name="Forbes G."/>
            <person name="Novohradska S."/>
            <person name="Ferling I."/>
            <person name="Riege K."/>
            <person name="Groth M."/>
            <person name="Westermann M."/>
            <person name="Marz M."/>
            <person name="Spaller T."/>
            <person name="Winckler T."/>
            <person name="Schaap P."/>
            <person name="Glockner G."/>
        </authorList>
    </citation>
    <scope>NUCLEOTIDE SEQUENCE [LARGE SCALE GENOMIC DNA]</scope>
    <source>
        <strain evidence="2 3">Jena</strain>
    </source>
</reference>
<keyword evidence="3" id="KW-1185">Reference proteome</keyword>
<sequence length="459" mass="51827">MSHVDRLVIQRLRVSSDRLYLSLSNTSTYTVRDIYLPSVYLHTLTPIRGGIPTNGSVHSDSYCSEQFQDCRVLVQYNSITLYVTYVPPTPVITYGWSNGNLTFLRTYYLGALHSDCADFYLQDHVLLVVEEGGPSREISSFDVGYWTSDYVDHRMDALPDEGGCTQKQVTVYMKRRDNGDIRSKGRVVDILPGDVVKNQYYPWGNYNETNFWMGALSGGDTGKIRVTWSVKDLPQPCGYKAELFTFGNESASVYHENFTIQAVKTGFQSQCSSESYDLPKFSILFSKNDSYLLRLPYRPYDGDYSFLRSIFPVDASITPHDFNLIANTERKVSASGGAWMVNNVPQVECPCGRYKITVRAYINGTEQISTTITKNDNTIWLPNARYVVYATGVCSPPGHNVGGYGRTIRIEVDLKSEPSTRWTIALYTLGGVIVIAVALAAVFYIRKRRQRADYIALQR</sequence>
<organism evidence="2 3">
    <name type="scientific">Planoprotostelium fungivorum</name>
    <dbReference type="NCBI Taxonomy" id="1890364"/>
    <lineage>
        <taxon>Eukaryota</taxon>
        <taxon>Amoebozoa</taxon>
        <taxon>Evosea</taxon>
        <taxon>Variosea</taxon>
        <taxon>Cavosteliida</taxon>
        <taxon>Cavosteliaceae</taxon>
        <taxon>Planoprotostelium</taxon>
    </lineage>
</organism>
<protein>
    <submittedName>
        <fullName evidence="2">Uncharacterized protein</fullName>
    </submittedName>
</protein>
<name>A0A2P6MX89_9EUKA</name>
<proteinExistence type="predicted"/>
<gene>
    <name evidence="2" type="ORF">PROFUN_14448</name>
</gene>
<evidence type="ECO:0000313" key="2">
    <source>
        <dbReference type="EMBL" id="PRP76325.1"/>
    </source>
</evidence>
<keyword evidence="1" id="KW-0472">Membrane</keyword>
<comment type="caution">
    <text evidence="2">The sequence shown here is derived from an EMBL/GenBank/DDBJ whole genome shotgun (WGS) entry which is preliminary data.</text>
</comment>
<evidence type="ECO:0000256" key="1">
    <source>
        <dbReference type="SAM" id="Phobius"/>
    </source>
</evidence>